<reference evidence="6" key="1">
    <citation type="submission" date="2018-04" db="EMBL/GenBank/DDBJ databases">
        <authorList>
            <person name="Cornet L."/>
        </authorList>
    </citation>
    <scope>NUCLEOTIDE SEQUENCE [LARGE SCALE GENOMIC DNA]</scope>
</reference>
<dbReference type="SUPFAM" id="SSF53850">
    <property type="entry name" value="Periplasmic binding protein-like II"/>
    <property type="match status" value="1"/>
</dbReference>
<dbReference type="PANTHER" id="PTHR30290">
    <property type="entry name" value="PERIPLASMIC BINDING COMPONENT OF ABC TRANSPORTER"/>
    <property type="match status" value="1"/>
</dbReference>
<accession>A0A2W4V043</accession>
<comment type="similarity">
    <text evidence="1">Belongs to the bacterial solute-binding protein 5 family.</text>
</comment>
<dbReference type="InterPro" id="IPR039424">
    <property type="entry name" value="SBP_5"/>
</dbReference>
<dbReference type="CDD" id="cd08513">
    <property type="entry name" value="PBP2_thermophilic_Hb8_like"/>
    <property type="match status" value="1"/>
</dbReference>
<dbReference type="Pfam" id="PF00496">
    <property type="entry name" value="SBP_bac_5"/>
    <property type="match status" value="1"/>
</dbReference>
<keyword evidence="3" id="KW-0732">Signal</keyword>
<sequence length="599" mass="67013">MKSFWLVRRLLSASLVGIPLVGLLWLGSCTRQPEKIDTVEEQANKEADESTLRLLYSRIPTTLNPHLANGFQDFEAARIVYEPLATYEENGDMVPVLAAVIPTPENGGLSKDGRTVTWKLKPDVRWSDGQPFTAEDVVFTYQFVTDPQVAAVTETYYEAIAKVEAVDPLTVKITFKAPNPSWALPFTGQNGMILPKHVFSQVLGGNVRVAPANLAPIGTGPYRFLTVADGVWTFGANEQYREGLPYFKIVELEGGLTPYVAARRVLRDGDADFAHNIQLNRRDRIDLAGAGQGTVSATFGSYVERVMLNLSDPDKVTKDGERSAVKNPHPFLSDVQVRKAIDYAINRDTIVDEVYGNAGQRTNQLLPFPQKYTNPALYYVYSPEQANKLLDKAGWVDSNNNGIRDKDGVEMRMAFQTPINPVRQRTQTLIKEDLAKVGIDVTIRRVIPEDFFSADPAQTRSLNHFYADMQEYNAGSDTPDPSIYMSWWLCDQVASIKNQWQKPNNARYCNPEYDKLWQQASRELNPEKRANLFAQMNTLLMQNVVVIPLVRRAVVNAVSDRLEGVDVTPWDASTWDIGTWRLVGAPGAEDETTEGKNSN</sequence>
<dbReference type="GO" id="GO:0043190">
    <property type="term" value="C:ATP-binding cassette (ABC) transporter complex"/>
    <property type="evidence" value="ECO:0007669"/>
    <property type="project" value="InterPro"/>
</dbReference>
<dbReference type="Gene3D" id="3.40.190.10">
    <property type="entry name" value="Periplasmic binding protein-like II"/>
    <property type="match status" value="1"/>
</dbReference>
<evidence type="ECO:0000256" key="2">
    <source>
        <dbReference type="ARBA" id="ARBA00022448"/>
    </source>
</evidence>
<name>A0A2W4V043_9CYAN</name>
<dbReference type="PROSITE" id="PS51257">
    <property type="entry name" value="PROKAR_LIPOPROTEIN"/>
    <property type="match status" value="1"/>
</dbReference>
<dbReference type="InterPro" id="IPR030678">
    <property type="entry name" value="Peptide/Ni-bd"/>
</dbReference>
<dbReference type="GO" id="GO:0042597">
    <property type="term" value="C:periplasmic space"/>
    <property type="evidence" value="ECO:0007669"/>
    <property type="project" value="UniProtKB-ARBA"/>
</dbReference>
<reference evidence="5 6" key="2">
    <citation type="submission" date="2018-06" db="EMBL/GenBank/DDBJ databases">
        <title>Metagenomic assembly of (sub)arctic Cyanobacteria and their associated microbiome from non-axenic cultures.</title>
        <authorList>
            <person name="Baurain D."/>
        </authorList>
    </citation>
    <scope>NUCLEOTIDE SEQUENCE [LARGE SCALE GENOMIC DNA]</scope>
    <source>
        <strain evidence="5">ULC129bin1</strain>
    </source>
</reference>
<dbReference type="GO" id="GO:0015833">
    <property type="term" value="P:peptide transport"/>
    <property type="evidence" value="ECO:0007669"/>
    <property type="project" value="TreeGrafter"/>
</dbReference>
<dbReference type="GO" id="GO:1904680">
    <property type="term" value="F:peptide transmembrane transporter activity"/>
    <property type="evidence" value="ECO:0007669"/>
    <property type="project" value="TreeGrafter"/>
</dbReference>
<dbReference type="Gene3D" id="3.10.105.10">
    <property type="entry name" value="Dipeptide-binding Protein, Domain 3"/>
    <property type="match status" value="1"/>
</dbReference>
<comment type="caution">
    <text evidence="5">The sequence shown here is derived from an EMBL/GenBank/DDBJ whole genome shotgun (WGS) entry which is preliminary data.</text>
</comment>
<keyword evidence="2" id="KW-0813">Transport</keyword>
<dbReference type="FunFam" id="3.10.105.10:FF:000006">
    <property type="entry name" value="Peptide ABC transporter substrate-binding protein"/>
    <property type="match status" value="1"/>
</dbReference>
<dbReference type="AlphaFoldDB" id="A0A2W4V043"/>
<feature type="domain" description="Solute-binding protein family 5" evidence="4">
    <location>
        <begin position="109"/>
        <end position="491"/>
    </location>
</feature>
<evidence type="ECO:0000256" key="3">
    <source>
        <dbReference type="ARBA" id="ARBA00022729"/>
    </source>
</evidence>
<evidence type="ECO:0000313" key="5">
    <source>
        <dbReference type="EMBL" id="PZO22519.1"/>
    </source>
</evidence>
<dbReference type="EMBL" id="QBMC01000009">
    <property type="protein sequence ID" value="PZO22519.1"/>
    <property type="molecule type" value="Genomic_DNA"/>
</dbReference>
<evidence type="ECO:0000313" key="6">
    <source>
        <dbReference type="Proteomes" id="UP000249354"/>
    </source>
</evidence>
<proteinExistence type="inferred from homology"/>
<organism evidence="5 6">
    <name type="scientific">Leptolyngbya foveolarum</name>
    <dbReference type="NCBI Taxonomy" id="47253"/>
    <lineage>
        <taxon>Bacteria</taxon>
        <taxon>Bacillati</taxon>
        <taxon>Cyanobacteriota</taxon>
        <taxon>Cyanophyceae</taxon>
        <taxon>Leptolyngbyales</taxon>
        <taxon>Leptolyngbyaceae</taxon>
        <taxon>Leptolyngbya group</taxon>
        <taxon>Leptolyngbya</taxon>
    </lineage>
</organism>
<protein>
    <submittedName>
        <fullName evidence="5">Peptide ABC transporter substrate-binding protein</fullName>
    </submittedName>
</protein>
<dbReference type="Proteomes" id="UP000249354">
    <property type="component" value="Unassembled WGS sequence"/>
</dbReference>
<dbReference type="PIRSF" id="PIRSF002741">
    <property type="entry name" value="MppA"/>
    <property type="match status" value="1"/>
</dbReference>
<evidence type="ECO:0000259" key="4">
    <source>
        <dbReference type="Pfam" id="PF00496"/>
    </source>
</evidence>
<evidence type="ECO:0000256" key="1">
    <source>
        <dbReference type="ARBA" id="ARBA00005695"/>
    </source>
</evidence>
<dbReference type="PANTHER" id="PTHR30290:SF65">
    <property type="entry name" value="MONOACYL PHOSPHATIDYLINOSITOL TETRAMANNOSIDE-BINDING PROTEIN LPQW-RELATED"/>
    <property type="match status" value="1"/>
</dbReference>
<gene>
    <name evidence="5" type="ORF">DCF25_02645</name>
</gene>
<dbReference type="InterPro" id="IPR000914">
    <property type="entry name" value="SBP_5_dom"/>
</dbReference>